<dbReference type="PROSITE" id="PS50119">
    <property type="entry name" value="ZF_BBOX"/>
    <property type="match status" value="1"/>
</dbReference>
<feature type="domain" description="B box-type" evidence="3">
    <location>
        <begin position="83"/>
        <end position="129"/>
    </location>
</feature>
<dbReference type="EMBL" id="HG937693">
    <property type="protein sequence ID" value="CDP35132.1"/>
    <property type="molecule type" value="Genomic_DNA"/>
</dbReference>
<proteinExistence type="predicted"/>
<feature type="compositionally biased region" description="Basic and acidic residues" evidence="2">
    <location>
        <begin position="160"/>
        <end position="172"/>
    </location>
</feature>
<evidence type="ECO:0000256" key="2">
    <source>
        <dbReference type="SAM" id="MobiDB-lite"/>
    </source>
</evidence>
<keyword evidence="1" id="KW-0479">Metal-binding</keyword>
<organism evidence="4">
    <name type="scientific">Blastobotrys adeninivorans</name>
    <name type="common">Yeast</name>
    <name type="synonym">Arxula adeninivorans</name>
    <dbReference type="NCBI Taxonomy" id="409370"/>
    <lineage>
        <taxon>Eukaryota</taxon>
        <taxon>Fungi</taxon>
        <taxon>Dikarya</taxon>
        <taxon>Ascomycota</taxon>
        <taxon>Saccharomycotina</taxon>
        <taxon>Dipodascomycetes</taxon>
        <taxon>Dipodascales</taxon>
        <taxon>Trichomonascaceae</taxon>
        <taxon>Blastobotrys</taxon>
    </lineage>
</organism>
<keyword evidence="1" id="KW-0862">Zinc</keyword>
<dbReference type="InterPro" id="IPR000315">
    <property type="entry name" value="Znf_B-box"/>
</dbReference>
<dbReference type="CDD" id="cd20208">
    <property type="entry name" value="Bbox1_DUF2009"/>
    <property type="match status" value="1"/>
</dbReference>
<dbReference type="GO" id="GO:0008270">
    <property type="term" value="F:zinc ion binding"/>
    <property type="evidence" value="ECO:0007669"/>
    <property type="project" value="UniProtKB-KW"/>
</dbReference>
<dbReference type="InterPro" id="IPR018553">
    <property type="entry name" value="E2_Ub-conjug_enz"/>
</dbReference>
<dbReference type="PANTHER" id="PTHR31560">
    <property type="entry name" value="UPF0652 PROTEIN C16A11.03C-RELATED"/>
    <property type="match status" value="1"/>
</dbReference>
<evidence type="ECO:0000313" key="4">
    <source>
        <dbReference type="EMBL" id="CDP35132.1"/>
    </source>
</evidence>
<keyword evidence="1" id="KW-0863">Zinc-finger</keyword>
<dbReference type="InterPro" id="IPR057668">
    <property type="entry name" value="E2_Ub-conjug_enz_C"/>
</dbReference>
<gene>
    <name evidence="4" type="ORF">GNLVRS02_ARAD1C28292g</name>
</gene>
<protein>
    <submittedName>
        <fullName evidence="4">ARAD1C28292p</fullName>
    </submittedName>
</protein>
<sequence>MLKHCFTFSPTVSSHFKFPTQVLNSREPAPEDLPKVEFFNLQSSTVIMKRSLNEILGDNPAESEDDTPVESVGTPESDESGPVPKGMCIECGDQPADLNCLVCNEEFCQVCFDYIHRTGSRKSHDTQKLGNARANAANAPSDPQEDAEMNEGSSQPIDNVNDKDESQPDEKQTLTSVVDNLIATRGDVKTKEELISRIKEHSRFIPMRLTIEERKLLRLLEAALNVSEYTDKVDILMYASKTKRIVAQIKEMCSILAGLVVATDMKTGQSLLEDKEFSQNAEWYKRVFEIGRRYKIMNPEKMRDSFGKLMYMIMDSRLPEVHDALEFDLYTPIKTVYSFLEQAGRLDVLDDPLVLQAVVEIVPDGKARPTIQNEIRRKERAIESLASRYAKPGAVSKDEIRQCLYSIGDYHAYLRANCHPIEQVLSMLEKYFDPNDADGEYSLAIRFGRQGARLSHDHQKQYHYVKQSLTLWSQVMRDMFMLWTLADHDLANEHTRYRLADTGQGLNRIKACPHVSRAMHGIIAKAQKRTQSWIGSSVVHLGDHTVPNALFFLDKYLQVPRILNPVFLVVSNVDRLAKDPYVSQWISNQFNSTEELKKAILSDFYKHAFDGSGADNFYDAGSCIDGRLTSAWNWANDIAKKPYYKFFLVSGFTGFNGSDGF</sequence>
<dbReference type="AlphaFoldDB" id="A0A060T8C4"/>
<evidence type="ECO:0000259" key="3">
    <source>
        <dbReference type="PROSITE" id="PS50119"/>
    </source>
</evidence>
<dbReference type="Pfam" id="PF22586">
    <property type="entry name" value="ANCHR-like_BBOX"/>
    <property type="match status" value="1"/>
</dbReference>
<dbReference type="PANTHER" id="PTHR31560:SF0">
    <property type="entry name" value="UPF0652 PROTEIN C22H10.08"/>
    <property type="match status" value="1"/>
</dbReference>
<reference evidence="4" key="2">
    <citation type="submission" date="2014-06" db="EMBL/GenBank/DDBJ databases">
        <title>The complete genome of Blastobotrys (Arxula) adeninivorans LS3 - a yeast of biotechnological interest.</title>
        <authorList>
            <person name="Kunze G."/>
            <person name="Gaillardin C."/>
            <person name="Czernicka M."/>
            <person name="Durrens P."/>
            <person name="Martin T."/>
            <person name="Boer E."/>
            <person name="Gabaldon T."/>
            <person name="Cruz J."/>
            <person name="Talla E."/>
            <person name="Marck C."/>
            <person name="Goffeau A."/>
            <person name="Barbe V."/>
            <person name="Baret P."/>
            <person name="Baronian K."/>
            <person name="Beier S."/>
            <person name="Bleykasten C."/>
            <person name="Bode R."/>
            <person name="Casaregola S."/>
            <person name="Despons L."/>
            <person name="Fairhead C."/>
            <person name="Giersberg M."/>
            <person name="Gierski P."/>
            <person name="Hahnel U."/>
            <person name="Hartmann A."/>
            <person name="Jankowska D."/>
            <person name="Jubin C."/>
            <person name="Jung P."/>
            <person name="Lafontaine I."/>
            <person name="Leh-Louis V."/>
            <person name="Lemaire M."/>
            <person name="Marcet-Houben M."/>
            <person name="Mascher M."/>
            <person name="Morel G."/>
            <person name="Richard G.-F."/>
            <person name="Riechen J."/>
            <person name="Sacerdot C."/>
            <person name="Sarkar A."/>
            <person name="Savel G."/>
            <person name="Schacherer J."/>
            <person name="Sherman D."/>
            <person name="Straub M.-L."/>
            <person name="Stein N."/>
            <person name="Thierry A."/>
            <person name="Trautwein-Schult A."/>
            <person name="Westhof E."/>
            <person name="Worch S."/>
            <person name="Dujon B."/>
            <person name="Souciet J.-L."/>
            <person name="Wincker P."/>
            <person name="Scholz U."/>
            <person name="Neuveglise N."/>
        </authorList>
    </citation>
    <scope>NUCLEOTIDE SEQUENCE</scope>
    <source>
        <strain evidence="4">LS3</strain>
    </source>
</reference>
<accession>A0A060T8C4</accession>
<dbReference type="Pfam" id="PF09418">
    <property type="entry name" value="DUF2009"/>
    <property type="match status" value="1"/>
</dbReference>
<feature type="region of interest" description="Disordered" evidence="2">
    <location>
        <begin position="122"/>
        <end position="174"/>
    </location>
</feature>
<name>A0A060T8C4_BLAAD</name>
<dbReference type="PhylomeDB" id="A0A060T8C4"/>
<evidence type="ECO:0000256" key="1">
    <source>
        <dbReference type="PROSITE-ProRule" id="PRU00024"/>
    </source>
</evidence>
<reference evidence="4" key="1">
    <citation type="submission" date="2014-02" db="EMBL/GenBank/DDBJ databases">
        <authorList>
            <person name="Genoscope - CEA"/>
        </authorList>
    </citation>
    <scope>NUCLEOTIDE SEQUENCE</scope>
    <source>
        <strain evidence="4">LS3</strain>
    </source>
</reference>
<feature type="region of interest" description="Disordered" evidence="2">
    <location>
        <begin position="56"/>
        <end position="83"/>
    </location>
</feature>